<proteinExistence type="predicted"/>
<feature type="transmembrane region" description="Helical" evidence="4">
    <location>
        <begin position="29"/>
        <end position="49"/>
    </location>
</feature>
<evidence type="ECO:0000256" key="1">
    <source>
        <dbReference type="ARBA" id="ARBA00022679"/>
    </source>
</evidence>
<dbReference type="PANTHER" id="PTHR24421">
    <property type="entry name" value="NITRATE/NITRITE SENSOR PROTEIN NARX-RELATED"/>
    <property type="match status" value="1"/>
</dbReference>
<sequence>MSSDPATGLRTWVGSTDPERFEAYHRWSLHLLLAAGPVVQGFLAITVAAPGTTGAVIRWGYLLVSLVQLVSTEVLFARGLDVYLGRQRWRRAHLGLPIASTGVLGLLGFGYLQLAPEAAAAAVTLPAATALVALSPVLTIRVLLLGVGGVLLLGLATYAVPAAEVELDGGRAVTVAVMLVAVAASFRVSVWMLGVVWEQERRREVDARLAVVEERLRFSRDLHDIFGRTLATVAVRSELAAELARRGEPRGAETMLEVRQLAQDALKEVRAVVEGYRRVDLDTELLGAQDILRSAGVRTTVHGPDQEVPAPAAEALGWVVREAVTNVVRHSDARSCDITVTLTTDQVGVQVDNDGVRSSGPASSAGSGLLGVAERLAALGGTLHSKSEDGQFRVTATIPREAGSR</sequence>
<dbReference type="Pfam" id="PF07730">
    <property type="entry name" value="HisKA_3"/>
    <property type="match status" value="1"/>
</dbReference>
<dbReference type="EMBL" id="DXBY01000059">
    <property type="protein sequence ID" value="HIZ34808.1"/>
    <property type="molecule type" value="Genomic_DNA"/>
</dbReference>
<keyword evidence="4" id="KW-0472">Membrane</keyword>
<feature type="transmembrane region" description="Helical" evidence="4">
    <location>
        <begin position="118"/>
        <end position="135"/>
    </location>
</feature>
<dbReference type="InterPro" id="IPR050482">
    <property type="entry name" value="Sensor_HK_TwoCompSys"/>
</dbReference>
<feature type="transmembrane region" description="Helical" evidence="4">
    <location>
        <begin position="92"/>
        <end position="112"/>
    </location>
</feature>
<dbReference type="PANTHER" id="PTHR24421:SF63">
    <property type="entry name" value="SENSOR HISTIDINE KINASE DESK"/>
    <property type="match status" value="1"/>
</dbReference>
<dbReference type="AlphaFoldDB" id="A0A9D2J369"/>
<dbReference type="GO" id="GO:0016020">
    <property type="term" value="C:membrane"/>
    <property type="evidence" value="ECO:0007669"/>
    <property type="project" value="InterPro"/>
</dbReference>
<evidence type="ECO:0000313" key="7">
    <source>
        <dbReference type="EMBL" id="HIZ34808.1"/>
    </source>
</evidence>
<dbReference type="InterPro" id="IPR003594">
    <property type="entry name" value="HATPase_dom"/>
</dbReference>
<dbReference type="InterPro" id="IPR036890">
    <property type="entry name" value="HATPase_C_sf"/>
</dbReference>
<evidence type="ECO:0000259" key="5">
    <source>
        <dbReference type="Pfam" id="PF02518"/>
    </source>
</evidence>
<dbReference type="InterPro" id="IPR011712">
    <property type="entry name" value="Sig_transdc_His_kin_sub3_dim/P"/>
</dbReference>
<keyword evidence="4" id="KW-0812">Transmembrane</keyword>
<evidence type="ECO:0000313" key="8">
    <source>
        <dbReference type="Proteomes" id="UP000824037"/>
    </source>
</evidence>
<dbReference type="GO" id="GO:0000155">
    <property type="term" value="F:phosphorelay sensor kinase activity"/>
    <property type="evidence" value="ECO:0007669"/>
    <property type="project" value="InterPro"/>
</dbReference>
<gene>
    <name evidence="7" type="ORF">H9815_03440</name>
</gene>
<reference evidence="7" key="1">
    <citation type="journal article" date="2021" name="PeerJ">
        <title>Extensive microbial diversity within the chicken gut microbiome revealed by metagenomics and culture.</title>
        <authorList>
            <person name="Gilroy R."/>
            <person name="Ravi A."/>
            <person name="Getino M."/>
            <person name="Pursley I."/>
            <person name="Horton D.L."/>
            <person name="Alikhan N.F."/>
            <person name="Baker D."/>
            <person name="Gharbi K."/>
            <person name="Hall N."/>
            <person name="Watson M."/>
            <person name="Adriaenssens E.M."/>
            <person name="Foster-Nyarko E."/>
            <person name="Jarju S."/>
            <person name="Secka A."/>
            <person name="Antonio M."/>
            <person name="Oren A."/>
            <person name="Chaudhuri R.R."/>
            <person name="La Ragione R."/>
            <person name="Hildebrand F."/>
            <person name="Pallen M.J."/>
        </authorList>
    </citation>
    <scope>NUCLEOTIDE SEQUENCE</scope>
    <source>
        <strain evidence="7">ChiGjej4B4-7305</strain>
    </source>
</reference>
<name>A0A9D2J369_9MICO</name>
<dbReference type="Gene3D" id="1.20.5.1930">
    <property type="match status" value="1"/>
</dbReference>
<organism evidence="7 8">
    <name type="scientific">Candidatus Ruania gallistercoris</name>
    <dbReference type="NCBI Taxonomy" id="2838746"/>
    <lineage>
        <taxon>Bacteria</taxon>
        <taxon>Bacillati</taxon>
        <taxon>Actinomycetota</taxon>
        <taxon>Actinomycetes</taxon>
        <taxon>Micrococcales</taxon>
        <taxon>Ruaniaceae</taxon>
        <taxon>Ruania</taxon>
    </lineage>
</organism>
<evidence type="ECO:0008006" key="9">
    <source>
        <dbReference type="Google" id="ProtNLM"/>
    </source>
</evidence>
<feature type="transmembrane region" description="Helical" evidence="4">
    <location>
        <begin position="61"/>
        <end position="80"/>
    </location>
</feature>
<evidence type="ECO:0000256" key="3">
    <source>
        <dbReference type="ARBA" id="ARBA00023012"/>
    </source>
</evidence>
<evidence type="ECO:0000256" key="2">
    <source>
        <dbReference type="ARBA" id="ARBA00022777"/>
    </source>
</evidence>
<keyword evidence="1" id="KW-0808">Transferase</keyword>
<feature type="transmembrane region" description="Helical" evidence="4">
    <location>
        <begin position="142"/>
        <end position="160"/>
    </location>
</feature>
<feature type="domain" description="Signal transduction histidine kinase subgroup 3 dimerisation and phosphoacceptor" evidence="6">
    <location>
        <begin position="214"/>
        <end position="280"/>
    </location>
</feature>
<evidence type="ECO:0000256" key="4">
    <source>
        <dbReference type="SAM" id="Phobius"/>
    </source>
</evidence>
<keyword evidence="4" id="KW-1133">Transmembrane helix</keyword>
<dbReference type="CDD" id="cd16917">
    <property type="entry name" value="HATPase_UhpB-NarQ-NarX-like"/>
    <property type="match status" value="1"/>
</dbReference>
<feature type="domain" description="Histidine kinase/HSP90-like ATPase" evidence="5">
    <location>
        <begin position="315"/>
        <end position="401"/>
    </location>
</feature>
<dbReference type="SUPFAM" id="SSF55874">
    <property type="entry name" value="ATPase domain of HSP90 chaperone/DNA topoisomerase II/histidine kinase"/>
    <property type="match status" value="1"/>
</dbReference>
<dbReference type="Pfam" id="PF02518">
    <property type="entry name" value="HATPase_c"/>
    <property type="match status" value="1"/>
</dbReference>
<dbReference type="Proteomes" id="UP000824037">
    <property type="component" value="Unassembled WGS sequence"/>
</dbReference>
<evidence type="ECO:0000259" key="6">
    <source>
        <dbReference type="Pfam" id="PF07730"/>
    </source>
</evidence>
<dbReference type="GO" id="GO:0046983">
    <property type="term" value="F:protein dimerization activity"/>
    <property type="evidence" value="ECO:0007669"/>
    <property type="project" value="InterPro"/>
</dbReference>
<keyword evidence="2" id="KW-0418">Kinase</keyword>
<dbReference type="Gene3D" id="3.30.565.10">
    <property type="entry name" value="Histidine kinase-like ATPase, C-terminal domain"/>
    <property type="match status" value="1"/>
</dbReference>
<feature type="transmembrane region" description="Helical" evidence="4">
    <location>
        <begin position="172"/>
        <end position="193"/>
    </location>
</feature>
<keyword evidence="3" id="KW-0902">Two-component regulatory system</keyword>
<accession>A0A9D2J369</accession>
<comment type="caution">
    <text evidence="7">The sequence shown here is derived from an EMBL/GenBank/DDBJ whole genome shotgun (WGS) entry which is preliminary data.</text>
</comment>
<reference evidence="7" key="2">
    <citation type="submission" date="2021-04" db="EMBL/GenBank/DDBJ databases">
        <authorList>
            <person name="Gilroy R."/>
        </authorList>
    </citation>
    <scope>NUCLEOTIDE SEQUENCE</scope>
    <source>
        <strain evidence="7">ChiGjej4B4-7305</strain>
    </source>
</reference>
<protein>
    <recommendedName>
        <fullName evidence="9">Sensor histidine kinase</fullName>
    </recommendedName>
</protein>